<dbReference type="FunFam" id="3.40.50.12780:FF:000013">
    <property type="entry name" value="Long-chain-fatty-acid--AMP ligase FadD32"/>
    <property type="match status" value="1"/>
</dbReference>
<dbReference type="Proteomes" id="UP000316473">
    <property type="component" value="Chromosome"/>
</dbReference>
<dbReference type="GO" id="GO:0006633">
    <property type="term" value="P:fatty acid biosynthetic process"/>
    <property type="evidence" value="ECO:0007669"/>
    <property type="project" value="TreeGrafter"/>
</dbReference>
<dbReference type="PROSITE" id="PS00455">
    <property type="entry name" value="AMP_BINDING"/>
    <property type="match status" value="1"/>
</dbReference>
<dbReference type="Gene3D" id="3.40.50.12780">
    <property type="entry name" value="N-terminal domain of ligase-like"/>
    <property type="match status" value="1"/>
</dbReference>
<dbReference type="EMBL" id="AP019755">
    <property type="protein sequence ID" value="BBL34120.1"/>
    <property type="molecule type" value="Genomic_DNA"/>
</dbReference>
<dbReference type="InterPro" id="IPR040097">
    <property type="entry name" value="FAAL/FAAC"/>
</dbReference>
<dbReference type="PANTHER" id="PTHR22754">
    <property type="entry name" value="DISCO-INTERACTING PROTEIN 2 DIP2 -RELATED"/>
    <property type="match status" value="1"/>
</dbReference>
<gene>
    <name evidence="4" type="ORF">Nstercoris_00349</name>
</gene>
<dbReference type="InterPro" id="IPR020845">
    <property type="entry name" value="AMP-binding_CS"/>
</dbReference>
<dbReference type="AlphaFoldDB" id="A0A4Y1YJ40"/>
<reference evidence="4 5" key="1">
    <citation type="submission" date="2019-06" db="EMBL/GenBank/DDBJ databases">
        <title>Nitrosomonas stercoris KYUHI-S whole genome shotgun sequence.</title>
        <authorList>
            <person name="Nakagawa T."/>
            <person name="Tsuchiya Y."/>
            <person name="Takahashi R."/>
        </authorList>
    </citation>
    <scope>NUCLEOTIDE SEQUENCE [LARGE SCALE GENOMIC DNA]</scope>
    <source>
        <strain evidence="4 5">KYUHI-S</strain>
    </source>
</reference>
<comment type="similarity">
    <text evidence="1">Belongs to the ATP-dependent AMP-binding enzyme family.</text>
</comment>
<evidence type="ECO:0000313" key="4">
    <source>
        <dbReference type="EMBL" id="BBL34120.1"/>
    </source>
</evidence>
<dbReference type="GO" id="GO:0005886">
    <property type="term" value="C:plasma membrane"/>
    <property type="evidence" value="ECO:0007669"/>
    <property type="project" value="TreeGrafter"/>
</dbReference>
<accession>A0A4Y1YJ40</accession>
<dbReference type="PANTHER" id="PTHR22754:SF32">
    <property type="entry name" value="DISCO-INTERACTING PROTEIN 2"/>
    <property type="match status" value="1"/>
</dbReference>
<dbReference type="GO" id="GO:0016874">
    <property type="term" value="F:ligase activity"/>
    <property type="evidence" value="ECO:0007669"/>
    <property type="project" value="UniProtKB-KW"/>
</dbReference>
<evidence type="ECO:0000256" key="1">
    <source>
        <dbReference type="ARBA" id="ARBA00006432"/>
    </source>
</evidence>
<dbReference type="SUPFAM" id="SSF56801">
    <property type="entry name" value="Acetyl-CoA synthetase-like"/>
    <property type="match status" value="1"/>
</dbReference>
<dbReference type="GO" id="GO:0070566">
    <property type="term" value="F:adenylyltransferase activity"/>
    <property type="evidence" value="ECO:0007669"/>
    <property type="project" value="TreeGrafter"/>
</dbReference>
<dbReference type="CDD" id="cd05931">
    <property type="entry name" value="FAAL"/>
    <property type="match status" value="1"/>
</dbReference>
<dbReference type="GO" id="GO:0071766">
    <property type="term" value="P:Actinobacterium-type cell wall biogenesis"/>
    <property type="evidence" value="ECO:0007669"/>
    <property type="project" value="UniProtKB-ARBA"/>
</dbReference>
<keyword evidence="5" id="KW-1185">Reference proteome</keyword>
<protein>
    <submittedName>
        <fullName evidence="4">Putative fatty-acid--CoA ligase FadD21</fullName>
    </submittedName>
</protein>
<evidence type="ECO:0000256" key="2">
    <source>
        <dbReference type="ARBA" id="ARBA00022598"/>
    </source>
</evidence>
<organism evidence="4 5">
    <name type="scientific">Nitrosomonas stercoris</name>
    <dbReference type="NCBI Taxonomy" id="1444684"/>
    <lineage>
        <taxon>Bacteria</taxon>
        <taxon>Pseudomonadati</taxon>
        <taxon>Pseudomonadota</taxon>
        <taxon>Betaproteobacteria</taxon>
        <taxon>Nitrosomonadales</taxon>
        <taxon>Nitrosomonadaceae</taxon>
        <taxon>Nitrosomonas</taxon>
    </lineage>
</organism>
<dbReference type="InterPro" id="IPR000873">
    <property type="entry name" value="AMP-dep_synth/lig_dom"/>
</dbReference>
<dbReference type="Pfam" id="PF00501">
    <property type="entry name" value="AMP-binding"/>
    <property type="match status" value="1"/>
</dbReference>
<evidence type="ECO:0000259" key="3">
    <source>
        <dbReference type="Pfam" id="PF00501"/>
    </source>
</evidence>
<evidence type="ECO:0000313" key="5">
    <source>
        <dbReference type="Proteomes" id="UP000316473"/>
    </source>
</evidence>
<keyword evidence="2 4" id="KW-0436">Ligase</keyword>
<dbReference type="InterPro" id="IPR042099">
    <property type="entry name" value="ANL_N_sf"/>
</dbReference>
<sequence>MLRSACTDENLVTLLRHRVDQMPDACAYVFLMDGEHQEQSITYKELDSRARMIAGYLQATHKAGERALLLYPSGLDYIVAFFACLYAELIAVPVYPPSRHHLRRLEAIIHDATPTIILTTTEWQSKLQGNGQENWGQNCFDWLVTDQQLSGNATPGWKAYLLKPDSLAFLQYTSGSTGTPKGVMVSHGNLMANQRAIQAAFKHSDDTVVVGWLPFYHDMGLIGNILQPLYLGVPAILMSPMAFLEKPIRWLNTISKYRATTSGGPNFAYELCARKITPEQINTIDLSCWNLAFNGSEPVRSTTLNRFADVFSSCGFRKTAFFPCYGLAEATLFVTGRAY</sequence>
<proteinExistence type="inferred from homology"/>
<name>A0A4Y1YJ40_9PROT</name>
<dbReference type="KEGG" id="nst:Nstercoris_00349"/>
<feature type="domain" description="AMP-dependent synthetase/ligase" evidence="3">
    <location>
        <begin position="16"/>
        <end position="335"/>
    </location>
</feature>